<dbReference type="EMBL" id="MG925352">
    <property type="protein sequence ID" value="AVJ50497.1"/>
    <property type="molecule type" value="Genomic_DNA"/>
</dbReference>
<dbReference type="Proteomes" id="UP000241658">
    <property type="component" value="Segment"/>
</dbReference>
<dbReference type="SUPFAM" id="SSF55166">
    <property type="entry name" value="Hedgehog/DD-peptidase"/>
    <property type="match status" value="1"/>
</dbReference>
<evidence type="ECO:0000313" key="3">
    <source>
        <dbReference type="Proteomes" id="UP000241658"/>
    </source>
</evidence>
<dbReference type="InterPro" id="IPR036365">
    <property type="entry name" value="PGBD-like_sf"/>
</dbReference>
<proteinExistence type="predicted"/>
<dbReference type="SUPFAM" id="SSF47090">
    <property type="entry name" value="PGBD-like"/>
    <property type="match status" value="1"/>
</dbReference>
<protein>
    <submittedName>
        <fullName evidence="2">Lysin A</fullName>
    </submittedName>
</protein>
<dbReference type="InterPro" id="IPR036366">
    <property type="entry name" value="PGBDSf"/>
</dbReference>
<accession>A0A2P1CGY2</accession>
<dbReference type="Pfam" id="PF01471">
    <property type="entry name" value="PG_binding_1"/>
    <property type="match status" value="1"/>
</dbReference>
<organism evidence="2 3">
    <name type="scientific">Microbacterium phage Nattles</name>
    <dbReference type="NCBI Taxonomy" id="2099627"/>
    <lineage>
        <taxon>Viruses</taxon>
        <taxon>Duplodnaviria</taxon>
        <taxon>Heunggongvirae</taxon>
        <taxon>Uroviricota</taxon>
        <taxon>Caudoviricetes</taxon>
        <taxon>Ilzatvirus</taxon>
        <taxon>Ilzatvirus ilzat</taxon>
    </lineage>
</organism>
<dbReference type="Gene3D" id="1.10.101.10">
    <property type="entry name" value="PGBD-like superfamily/PGBD"/>
    <property type="match status" value="2"/>
</dbReference>
<dbReference type="InterPro" id="IPR002477">
    <property type="entry name" value="Peptidoglycan-bd-like"/>
</dbReference>
<gene>
    <name evidence="2" type="primary">24</name>
    <name evidence="2" type="ORF">PBI_NATTLES_24</name>
</gene>
<feature type="domain" description="Peptidoglycan binding-like" evidence="1">
    <location>
        <begin position="219"/>
        <end position="268"/>
    </location>
</feature>
<name>A0A2P1CGY2_9CAUD</name>
<evidence type="ECO:0000259" key="1">
    <source>
        <dbReference type="Pfam" id="PF01471"/>
    </source>
</evidence>
<reference evidence="3" key="1">
    <citation type="submission" date="2018-02" db="EMBL/GenBank/DDBJ databases">
        <authorList>
            <person name="Cohen D.B."/>
            <person name="Kent A.D."/>
        </authorList>
    </citation>
    <scope>NUCLEOTIDE SEQUENCE [LARGE SCALE GENOMIC DNA]</scope>
</reference>
<dbReference type="InterPro" id="IPR009045">
    <property type="entry name" value="Zn_M74/Hedgehog-like"/>
</dbReference>
<sequence>MIMTDLANHPGFWLRDDAAKAFDAWEAKYGKRKLNSAGRTKASQQGLINRWHQGGPANRPPYLYRPAEPAETSPHVIDGGIAVDLEDWREAKKTSEEFGFHWYGDGDVVHFNFRGWDGNSAKRGGYQDGTVELKRFQEKLIRMGHDLGPTGADAVFGPRTKAATLHEQGMAEKNGYPGGKVSDDGLPGPQTEAYLDWWLVGRHAARPSSKSAGELTYADIQAALRRHGYDLVVDNVWGPKSSAALADFQRKSGLKVDRLVGPLTWDKLNR</sequence>
<evidence type="ECO:0000313" key="2">
    <source>
        <dbReference type="EMBL" id="AVJ50497.1"/>
    </source>
</evidence>